<proteinExistence type="predicted"/>
<dbReference type="RefSeq" id="WP_311737041.1">
    <property type="nucleotide sequence ID" value="NZ_JACIFZ010000005.1"/>
</dbReference>
<dbReference type="AlphaFoldDB" id="A0A840G4A5"/>
<dbReference type="Proteomes" id="UP000524450">
    <property type="component" value="Unassembled WGS sequence"/>
</dbReference>
<gene>
    <name evidence="1" type="ORF">GGD71_004494</name>
</gene>
<evidence type="ECO:0000313" key="1">
    <source>
        <dbReference type="EMBL" id="MBB4223708.1"/>
    </source>
</evidence>
<sequence length="169" mass="18517">MPLRYLLHLEHANLPMHVTDAQDVRRVSVLKATGLIEAAIDPAFDTDHGSYRLAQAALVVCITEEGHAEIEKLRGHRGGTDPASRREKAKTRLEPLDYLRAIERSAFPLRVEDPQEISCVDVLKQAGFVDAAISPGLAWKEAGGPPQELAVIRRITPFGRAQLARGAAK</sequence>
<comment type="caution">
    <text evidence="1">The sequence shown here is derived from an EMBL/GenBank/DDBJ whole genome shotgun (WGS) entry which is preliminary data.</text>
</comment>
<evidence type="ECO:0000313" key="2">
    <source>
        <dbReference type="Proteomes" id="UP000524450"/>
    </source>
</evidence>
<accession>A0A840G4A5</accession>
<reference evidence="1 2" key="1">
    <citation type="submission" date="2020-08" db="EMBL/GenBank/DDBJ databases">
        <title>Genomic Encyclopedia of Type Strains, Phase IV (KMG-V): Genome sequencing to study the core and pangenomes of soil and plant-associated prokaryotes.</title>
        <authorList>
            <person name="Whitman W."/>
        </authorList>
    </citation>
    <scope>NUCLEOTIDE SEQUENCE [LARGE SCALE GENOMIC DNA]</scope>
    <source>
        <strain evidence="1 2">34/80</strain>
    </source>
</reference>
<protein>
    <submittedName>
        <fullName evidence="1">Uncharacterized protein</fullName>
    </submittedName>
</protein>
<organism evidence="1 2">
    <name type="scientific">Variovorax guangxiensis</name>
    <dbReference type="NCBI Taxonomy" id="1775474"/>
    <lineage>
        <taxon>Bacteria</taxon>
        <taxon>Pseudomonadati</taxon>
        <taxon>Pseudomonadota</taxon>
        <taxon>Betaproteobacteria</taxon>
        <taxon>Burkholderiales</taxon>
        <taxon>Comamonadaceae</taxon>
        <taxon>Variovorax</taxon>
    </lineage>
</organism>
<name>A0A840G4A5_9BURK</name>
<dbReference type="EMBL" id="JACIFZ010000005">
    <property type="protein sequence ID" value="MBB4223708.1"/>
    <property type="molecule type" value="Genomic_DNA"/>
</dbReference>